<evidence type="ECO:0000313" key="2">
    <source>
        <dbReference type="EMBL" id="MED6195138.1"/>
    </source>
</evidence>
<evidence type="ECO:0000313" key="3">
    <source>
        <dbReference type="Proteomes" id="UP001341840"/>
    </source>
</evidence>
<dbReference type="EMBL" id="JASCZI010211616">
    <property type="protein sequence ID" value="MED6195138.1"/>
    <property type="molecule type" value="Genomic_DNA"/>
</dbReference>
<organism evidence="2 3">
    <name type="scientific">Stylosanthes scabra</name>
    <dbReference type="NCBI Taxonomy" id="79078"/>
    <lineage>
        <taxon>Eukaryota</taxon>
        <taxon>Viridiplantae</taxon>
        <taxon>Streptophyta</taxon>
        <taxon>Embryophyta</taxon>
        <taxon>Tracheophyta</taxon>
        <taxon>Spermatophyta</taxon>
        <taxon>Magnoliopsida</taxon>
        <taxon>eudicotyledons</taxon>
        <taxon>Gunneridae</taxon>
        <taxon>Pentapetalae</taxon>
        <taxon>rosids</taxon>
        <taxon>fabids</taxon>
        <taxon>Fabales</taxon>
        <taxon>Fabaceae</taxon>
        <taxon>Papilionoideae</taxon>
        <taxon>50 kb inversion clade</taxon>
        <taxon>dalbergioids sensu lato</taxon>
        <taxon>Dalbergieae</taxon>
        <taxon>Pterocarpus clade</taxon>
        <taxon>Stylosanthes</taxon>
    </lineage>
</organism>
<protein>
    <submittedName>
        <fullName evidence="2">Uncharacterized protein</fullName>
    </submittedName>
</protein>
<feature type="region of interest" description="Disordered" evidence="1">
    <location>
        <begin position="46"/>
        <end position="148"/>
    </location>
</feature>
<sequence>MEKSIRTAKKNIGSKDGLEGMEKGARGRTVAWAALKFEGQKWNFKPNGAWNNSGKVASEELDAQAPRNHAQAPKPAPKKVASRISAQFPAPRRAGWRPAPISTSQAPRIDAQAPEMMPKRQTSTPRRGNCPKLRNKVSDTRLGARING</sequence>
<proteinExistence type="predicted"/>
<name>A0ABU6XEM0_9FABA</name>
<dbReference type="Proteomes" id="UP001341840">
    <property type="component" value="Unassembled WGS sequence"/>
</dbReference>
<gene>
    <name evidence="2" type="ORF">PIB30_035274</name>
</gene>
<feature type="compositionally biased region" description="Low complexity" evidence="1">
    <location>
        <begin position="89"/>
        <end position="100"/>
    </location>
</feature>
<feature type="region of interest" description="Disordered" evidence="1">
    <location>
        <begin position="1"/>
        <end position="24"/>
    </location>
</feature>
<accession>A0ABU6XEM0</accession>
<evidence type="ECO:0000256" key="1">
    <source>
        <dbReference type="SAM" id="MobiDB-lite"/>
    </source>
</evidence>
<comment type="caution">
    <text evidence="2">The sequence shown here is derived from an EMBL/GenBank/DDBJ whole genome shotgun (WGS) entry which is preliminary data.</text>
</comment>
<keyword evidence="3" id="KW-1185">Reference proteome</keyword>
<reference evidence="2 3" key="1">
    <citation type="journal article" date="2023" name="Plants (Basel)">
        <title>Bridging the Gap: Combining Genomics and Transcriptomics Approaches to Understand Stylosanthes scabra, an Orphan Legume from the Brazilian Caatinga.</title>
        <authorList>
            <person name="Ferreira-Neto J.R.C."/>
            <person name="da Silva M.D."/>
            <person name="Binneck E."/>
            <person name="de Melo N.F."/>
            <person name="da Silva R.H."/>
            <person name="de Melo A.L.T.M."/>
            <person name="Pandolfi V."/>
            <person name="Bustamante F.O."/>
            <person name="Brasileiro-Vidal A.C."/>
            <person name="Benko-Iseppon A.M."/>
        </authorList>
    </citation>
    <scope>NUCLEOTIDE SEQUENCE [LARGE SCALE GENOMIC DNA]</scope>
    <source>
        <tissue evidence="2">Leaves</tissue>
    </source>
</reference>